<proteinExistence type="predicted"/>
<dbReference type="InterPro" id="IPR050706">
    <property type="entry name" value="Cyclic-di-GMP_PDE-like"/>
</dbReference>
<dbReference type="GO" id="GO:0071111">
    <property type="term" value="F:cyclic-guanylate-specific phosphodiesterase activity"/>
    <property type="evidence" value="ECO:0007669"/>
    <property type="project" value="InterPro"/>
</dbReference>
<evidence type="ECO:0000313" key="3">
    <source>
        <dbReference type="Proteomes" id="UP000019753"/>
    </source>
</evidence>
<dbReference type="PANTHER" id="PTHR33121">
    <property type="entry name" value="CYCLIC DI-GMP PHOSPHODIESTERASE PDEF"/>
    <property type="match status" value="1"/>
</dbReference>
<accession>A0A021VQI7</accession>
<keyword evidence="3" id="KW-1185">Reference proteome</keyword>
<dbReference type="AlphaFoldDB" id="A0A021VQI7"/>
<dbReference type="PANTHER" id="PTHR33121:SF76">
    <property type="entry name" value="SIGNALING PROTEIN"/>
    <property type="match status" value="1"/>
</dbReference>
<dbReference type="PROSITE" id="PS50883">
    <property type="entry name" value="EAL"/>
    <property type="match status" value="1"/>
</dbReference>
<feature type="domain" description="EAL" evidence="1">
    <location>
        <begin position="5"/>
        <end position="248"/>
    </location>
</feature>
<organism evidence="2 3">
    <name type="scientific">Actinotalea ferrariae CF5-4</name>
    <dbReference type="NCBI Taxonomy" id="948458"/>
    <lineage>
        <taxon>Bacteria</taxon>
        <taxon>Bacillati</taxon>
        <taxon>Actinomycetota</taxon>
        <taxon>Actinomycetes</taxon>
        <taxon>Micrococcales</taxon>
        <taxon>Cellulomonadaceae</taxon>
        <taxon>Actinotalea</taxon>
    </lineage>
</organism>
<dbReference type="Pfam" id="PF00563">
    <property type="entry name" value="EAL"/>
    <property type="match status" value="1"/>
</dbReference>
<dbReference type="Gene3D" id="3.20.20.450">
    <property type="entry name" value="EAL domain"/>
    <property type="match status" value="1"/>
</dbReference>
<evidence type="ECO:0000259" key="1">
    <source>
        <dbReference type="PROSITE" id="PS50883"/>
    </source>
</evidence>
<comment type="caution">
    <text evidence="2">The sequence shown here is derived from an EMBL/GenBank/DDBJ whole genome shotgun (WGS) entry which is preliminary data.</text>
</comment>
<dbReference type="InterPro" id="IPR035919">
    <property type="entry name" value="EAL_sf"/>
</dbReference>
<gene>
    <name evidence="2" type="ORF">N866_20425</name>
</gene>
<dbReference type="Proteomes" id="UP000019753">
    <property type="component" value="Unassembled WGS sequence"/>
</dbReference>
<dbReference type="CDD" id="cd01948">
    <property type="entry name" value="EAL"/>
    <property type="match status" value="1"/>
</dbReference>
<dbReference type="EMBL" id="AXCW01000092">
    <property type="protein sequence ID" value="EYR63459.1"/>
    <property type="molecule type" value="Genomic_DNA"/>
</dbReference>
<sequence>MAPEDPAWGPALERAVAGEGVSVVAQPIVDVAGARVAGYELLSRFEGPPRATPDLWFEAARAHGLDGALTARTVGLMREVAATRPEGTFWTLNVEPHLLLSPEVSDLLLAPARLDEMVVELTEHVGYGEDPGLARVMAAIRSLGGSIAMDDAGTGYSGLTQMLAVRPDIVKVDRSLVSGLDRDPVRRAAVRLLGDLSGQMDAWLLAEGVETLAELAELAALGVPLVQGWAVGRPGPGWPDLDPVARAALLERGTRAGLGHYVFGLVRPAELRGWPQEDGPEDLRAGEVVVDDTGRPRRVVVADPGGGTHLAPALVVSPSSPPDDVLRRAMARAEEWRHAPVVCTDARGRVMGTIAVVALVDHVLEHGAGT</sequence>
<dbReference type="InterPro" id="IPR001633">
    <property type="entry name" value="EAL_dom"/>
</dbReference>
<evidence type="ECO:0000313" key="2">
    <source>
        <dbReference type="EMBL" id="EYR63459.1"/>
    </source>
</evidence>
<reference evidence="2 3" key="1">
    <citation type="submission" date="2014-01" db="EMBL/GenBank/DDBJ databases">
        <title>Actinotalea ferrariae CF5-4.</title>
        <authorList>
            <person name="Chen F."/>
            <person name="Li Y."/>
            <person name="Wang G."/>
        </authorList>
    </citation>
    <scope>NUCLEOTIDE SEQUENCE [LARGE SCALE GENOMIC DNA]</scope>
    <source>
        <strain evidence="2 3">CF5-4</strain>
    </source>
</reference>
<dbReference type="SUPFAM" id="SSF141868">
    <property type="entry name" value="EAL domain-like"/>
    <property type="match status" value="1"/>
</dbReference>
<name>A0A021VQI7_9CELL</name>
<dbReference type="SMART" id="SM00052">
    <property type="entry name" value="EAL"/>
    <property type="match status" value="1"/>
</dbReference>
<protein>
    <submittedName>
        <fullName evidence="2">Diguanylate phosphodiesterase</fullName>
    </submittedName>
</protein>